<comment type="caution">
    <text evidence="10">The sequence shown here is derived from an EMBL/GenBank/DDBJ whole genome shotgun (WGS) entry which is preliminary data.</text>
</comment>
<evidence type="ECO:0000256" key="3">
    <source>
        <dbReference type="ARBA" id="ARBA00022692"/>
    </source>
</evidence>
<dbReference type="AlphaFoldDB" id="A0A5N4A3H5"/>
<keyword evidence="6" id="KW-0472">Membrane</keyword>
<gene>
    <name evidence="10" type="ORF">PPYR_03694</name>
</gene>
<evidence type="ECO:0000256" key="7">
    <source>
        <dbReference type="ARBA" id="ARBA00023180"/>
    </source>
</evidence>
<evidence type="ECO:0000256" key="1">
    <source>
        <dbReference type="ARBA" id="ARBA00004589"/>
    </source>
</evidence>
<evidence type="ECO:0000256" key="6">
    <source>
        <dbReference type="ARBA" id="ARBA00023136"/>
    </source>
</evidence>
<dbReference type="GO" id="GO:0098552">
    <property type="term" value="C:side of membrane"/>
    <property type="evidence" value="ECO:0007669"/>
    <property type="project" value="UniProtKB-KW"/>
</dbReference>
<keyword evidence="7" id="KW-0325">Glycoprotein</keyword>
<evidence type="ECO:0000256" key="8">
    <source>
        <dbReference type="ARBA" id="ARBA00023288"/>
    </source>
</evidence>
<keyword evidence="4 9" id="KW-0732">Signal</keyword>
<keyword evidence="11" id="KW-1185">Reference proteome</keyword>
<evidence type="ECO:0000256" key="5">
    <source>
        <dbReference type="ARBA" id="ARBA00022989"/>
    </source>
</evidence>
<sequence>MYIKTLLITLLLVHAVLARLRCYKCNSSKGHTNCQSGSGVYNGTCPEPPQDVGQTCLEYSENVNGATKYVRKCAIVFWDWVDKKFIPVCSSMKKEGRDILTCFTCTTDHCNGTHL</sequence>
<accession>A0A5N4A3H5</accession>
<reference evidence="10 11" key="1">
    <citation type="journal article" date="2018" name="Elife">
        <title>Firefly genomes illuminate parallel origins of bioluminescence in beetles.</title>
        <authorList>
            <person name="Fallon T.R."/>
            <person name="Lower S.E."/>
            <person name="Chang C.H."/>
            <person name="Bessho-Uehara M."/>
            <person name="Martin G.J."/>
            <person name="Bewick A.J."/>
            <person name="Behringer M."/>
            <person name="Debat H.J."/>
            <person name="Wong I."/>
            <person name="Day J.C."/>
            <person name="Suvorov A."/>
            <person name="Silva C.J."/>
            <person name="Stanger-Hall K.F."/>
            <person name="Hall D.W."/>
            <person name="Schmitz R.J."/>
            <person name="Nelson D.R."/>
            <person name="Lewis S.M."/>
            <person name="Shigenobu S."/>
            <person name="Bybee S.M."/>
            <person name="Larracuente A.M."/>
            <person name="Oba Y."/>
            <person name="Weng J.K."/>
        </authorList>
    </citation>
    <scope>NUCLEOTIDE SEQUENCE [LARGE SCALE GENOMIC DNA]</scope>
    <source>
        <strain evidence="10">1611_PpyrPB1</strain>
        <tissue evidence="10">Whole body</tissue>
    </source>
</reference>
<evidence type="ECO:0000256" key="2">
    <source>
        <dbReference type="ARBA" id="ARBA00022622"/>
    </source>
</evidence>
<proteinExistence type="predicted"/>
<comment type="subcellular location">
    <subcellularLocation>
        <location evidence="1">Membrane</location>
        <topology evidence="1">Lipid-anchor</topology>
        <topology evidence="1">GPI-anchor</topology>
    </subcellularLocation>
</comment>
<evidence type="ECO:0000313" key="10">
    <source>
        <dbReference type="EMBL" id="KAB0791894.1"/>
    </source>
</evidence>
<evidence type="ECO:0000256" key="9">
    <source>
        <dbReference type="SAM" id="SignalP"/>
    </source>
</evidence>
<dbReference type="GO" id="GO:0030431">
    <property type="term" value="P:sleep"/>
    <property type="evidence" value="ECO:0007669"/>
    <property type="project" value="InterPro"/>
</dbReference>
<dbReference type="InParanoid" id="A0A5N4A3H5"/>
<protein>
    <submittedName>
        <fullName evidence="10">Uncharacterized protein</fullName>
    </submittedName>
</protein>
<evidence type="ECO:0000313" key="11">
    <source>
        <dbReference type="Proteomes" id="UP000327044"/>
    </source>
</evidence>
<dbReference type="InterPro" id="IPR031424">
    <property type="entry name" value="QVR-like"/>
</dbReference>
<keyword evidence="3" id="KW-0812">Transmembrane</keyword>
<dbReference type="EMBL" id="VVIM01000011">
    <property type="protein sequence ID" value="KAB0791894.1"/>
    <property type="molecule type" value="Genomic_DNA"/>
</dbReference>
<dbReference type="Pfam" id="PF17064">
    <property type="entry name" value="QVR"/>
    <property type="match status" value="1"/>
</dbReference>
<organism evidence="10 11">
    <name type="scientific">Photinus pyralis</name>
    <name type="common">Common eastern firefly</name>
    <name type="synonym">Lampyris pyralis</name>
    <dbReference type="NCBI Taxonomy" id="7054"/>
    <lineage>
        <taxon>Eukaryota</taxon>
        <taxon>Metazoa</taxon>
        <taxon>Ecdysozoa</taxon>
        <taxon>Arthropoda</taxon>
        <taxon>Hexapoda</taxon>
        <taxon>Insecta</taxon>
        <taxon>Pterygota</taxon>
        <taxon>Neoptera</taxon>
        <taxon>Endopterygota</taxon>
        <taxon>Coleoptera</taxon>
        <taxon>Polyphaga</taxon>
        <taxon>Elateriformia</taxon>
        <taxon>Elateroidea</taxon>
        <taxon>Lampyridae</taxon>
        <taxon>Lampyrinae</taxon>
        <taxon>Photinus</taxon>
    </lineage>
</organism>
<feature type="signal peptide" evidence="9">
    <location>
        <begin position="1"/>
        <end position="18"/>
    </location>
</feature>
<dbReference type="InterPro" id="IPR050975">
    <property type="entry name" value="Sleep_regulator"/>
</dbReference>
<dbReference type="GO" id="GO:0032222">
    <property type="term" value="P:regulation of synaptic transmission, cholinergic"/>
    <property type="evidence" value="ECO:0007669"/>
    <property type="project" value="InterPro"/>
</dbReference>
<keyword evidence="2" id="KW-0336">GPI-anchor</keyword>
<name>A0A5N4A3H5_PHOPY</name>
<keyword evidence="8" id="KW-0449">Lipoprotein</keyword>
<keyword evidence="5" id="KW-1133">Transmembrane helix</keyword>
<dbReference type="PANTHER" id="PTHR33562">
    <property type="entry name" value="ATILLA, ISOFORM B-RELATED-RELATED"/>
    <property type="match status" value="1"/>
</dbReference>
<dbReference type="Proteomes" id="UP000327044">
    <property type="component" value="Unassembled WGS sequence"/>
</dbReference>
<feature type="chain" id="PRO_5024389593" evidence="9">
    <location>
        <begin position="19"/>
        <end position="115"/>
    </location>
</feature>
<evidence type="ECO:0000256" key="4">
    <source>
        <dbReference type="ARBA" id="ARBA00022729"/>
    </source>
</evidence>